<gene>
    <name evidence="3" type="ORF">ACFQLX_19175</name>
</gene>
<dbReference type="InterPro" id="IPR033469">
    <property type="entry name" value="CYTH-like_dom_sf"/>
</dbReference>
<proteinExistence type="predicted"/>
<dbReference type="Pfam" id="PF05235">
    <property type="entry name" value="CHAD"/>
    <property type="match status" value="1"/>
</dbReference>
<dbReference type="Gene3D" id="2.40.320.10">
    <property type="entry name" value="Hypothetical Protein Pfu-838710-001"/>
    <property type="match status" value="1"/>
</dbReference>
<dbReference type="SUPFAM" id="SSF55154">
    <property type="entry name" value="CYTH-like phosphatases"/>
    <property type="match status" value="1"/>
</dbReference>
<dbReference type="SMART" id="SM01118">
    <property type="entry name" value="CYTH"/>
    <property type="match status" value="1"/>
</dbReference>
<dbReference type="PANTHER" id="PTHR39339">
    <property type="entry name" value="SLR1444 PROTEIN"/>
    <property type="match status" value="1"/>
</dbReference>
<name>A0ABW2GHX1_9ACTN</name>
<protein>
    <submittedName>
        <fullName evidence="3">CHAD domain-containing protein</fullName>
    </submittedName>
</protein>
<sequence length="519" mass="55796">MADTAASTVREIEHKYEAADGQRLPDLRKAAGVERVEESGPFALDAVYYDTADRRLAADGITLRRRTGGDDAGWHLKLPVAPGVRDEIRAPLSATPPRRLTALVRSRTRGAALLPQVRIGSDRAVRRLLDAGGALLAEVSVDAVTAERLTGERLTDEEGRAAWTEVEVELGPGPGGEQDPAVLKTVGKRLRKAGLVRARSASKLARALEETGAGSPAAAPVRHTAPQGTAGAAVLAYVTTQVDALVRLDPAVRRDLPDSVHQMRVATRRLRSAFTSYAKVLDRAVTDPIGAELKWLAAELGVDRDREVLAARIRAAVEALPRPLAVGPVRGRIRTWSAARRAGSRQRLLAVLDGRRYLALLADLDALLAEPPLRKAAARPADGVLTAAIRADFRRVAQLIEAALAEEPGEARSLAMHEARKRAKRTRYAAELARPVLGTPAKRTAKDMTRLQELLGDHQDSTVTREALRDLAAQAAAAGESAFTYGLLYGREEALAADRERELPRVWAQVSSGDVVAGE</sequence>
<evidence type="ECO:0000259" key="2">
    <source>
        <dbReference type="PROSITE" id="PS51708"/>
    </source>
</evidence>
<organism evidence="3 4">
    <name type="scientific">Streptomyces polyrhachis</name>
    <dbReference type="NCBI Taxonomy" id="1282885"/>
    <lineage>
        <taxon>Bacteria</taxon>
        <taxon>Bacillati</taxon>
        <taxon>Actinomycetota</taxon>
        <taxon>Actinomycetes</taxon>
        <taxon>Kitasatosporales</taxon>
        <taxon>Streptomycetaceae</taxon>
        <taxon>Streptomyces</taxon>
    </lineage>
</organism>
<dbReference type="EMBL" id="JBHSZO010000031">
    <property type="protein sequence ID" value="MFC7220267.1"/>
    <property type="molecule type" value="Genomic_DNA"/>
</dbReference>
<dbReference type="InterPro" id="IPR038186">
    <property type="entry name" value="CHAD_dom_sf"/>
</dbReference>
<dbReference type="CDD" id="cd07374">
    <property type="entry name" value="CYTH-like_Pase"/>
    <property type="match status" value="1"/>
</dbReference>
<evidence type="ECO:0000313" key="4">
    <source>
        <dbReference type="Proteomes" id="UP001596413"/>
    </source>
</evidence>
<keyword evidence="4" id="KW-1185">Reference proteome</keyword>
<evidence type="ECO:0000313" key="3">
    <source>
        <dbReference type="EMBL" id="MFC7220267.1"/>
    </source>
</evidence>
<accession>A0ABW2GHX1</accession>
<dbReference type="RefSeq" id="WP_386416836.1">
    <property type="nucleotide sequence ID" value="NZ_JBHSZO010000031.1"/>
</dbReference>
<dbReference type="SMART" id="SM00880">
    <property type="entry name" value="CHAD"/>
    <property type="match status" value="1"/>
</dbReference>
<dbReference type="Pfam" id="PF01928">
    <property type="entry name" value="CYTH"/>
    <property type="match status" value="1"/>
</dbReference>
<dbReference type="Gene3D" id="1.40.20.10">
    <property type="entry name" value="CHAD domain"/>
    <property type="match status" value="1"/>
</dbReference>
<evidence type="ECO:0000259" key="1">
    <source>
        <dbReference type="PROSITE" id="PS51707"/>
    </source>
</evidence>
<dbReference type="Proteomes" id="UP001596413">
    <property type="component" value="Unassembled WGS sequence"/>
</dbReference>
<dbReference type="PROSITE" id="PS51708">
    <property type="entry name" value="CHAD"/>
    <property type="match status" value="1"/>
</dbReference>
<dbReference type="InterPro" id="IPR023577">
    <property type="entry name" value="CYTH_domain"/>
</dbReference>
<dbReference type="PANTHER" id="PTHR39339:SF1">
    <property type="entry name" value="CHAD DOMAIN-CONTAINING PROTEIN"/>
    <property type="match status" value="1"/>
</dbReference>
<feature type="domain" description="CHAD" evidence="2">
    <location>
        <begin position="227"/>
        <end position="512"/>
    </location>
</feature>
<feature type="domain" description="CYTH" evidence="1">
    <location>
        <begin position="9"/>
        <end position="211"/>
    </location>
</feature>
<dbReference type="InterPro" id="IPR007899">
    <property type="entry name" value="CHAD_dom"/>
</dbReference>
<comment type="caution">
    <text evidence="3">The sequence shown here is derived from an EMBL/GenBank/DDBJ whole genome shotgun (WGS) entry which is preliminary data.</text>
</comment>
<dbReference type="PROSITE" id="PS51707">
    <property type="entry name" value="CYTH"/>
    <property type="match status" value="1"/>
</dbReference>
<reference evidence="4" key="1">
    <citation type="journal article" date="2019" name="Int. J. Syst. Evol. Microbiol.">
        <title>The Global Catalogue of Microorganisms (GCM) 10K type strain sequencing project: providing services to taxonomists for standard genome sequencing and annotation.</title>
        <authorList>
            <consortium name="The Broad Institute Genomics Platform"/>
            <consortium name="The Broad Institute Genome Sequencing Center for Infectious Disease"/>
            <person name="Wu L."/>
            <person name="Ma J."/>
        </authorList>
    </citation>
    <scope>NUCLEOTIDE SEQUENCE [LARGE SCALE GENOMIC DNA]</scope>
    <source>
        <strain evidence="4">CGMCC 1.13681</strain>
    </source>
</reference>